<reference evidence="1" key="1">
    <citation type="submission" date="2019-09" db="EMBL/GenBank/DDBJ databases">
        <title>Draft genome information of white flower Hibiscus syriacus.</title>
        <authorList>
            <person name="Kim Y.-M."/>
        </authorList>
    </citation>
    <scope>NUCLEOTIDE SEQUENCE [LARGE SCALE GENOMIC DNA]</scope>
    <source>
        <strain evidence="1">YM2019G1</strain>
    </source>
</reference>
<dbReference type="EMBL" id="VEPZ02000032">
    <property type="protein sequence ID" value="KAE8735721.1"/>
    <property type="molecule type" value="Genomic_DNA"/>
</dbReference>
<evidence type="ECO:0000313" key="2">
    <source>
        <dbReference type="Proteomes" id="UP000436088"/>
    </source>
</evidence>
<name>A0A6A3D8N1_HIBSY</name>
<protein>
    <submittedName>
        <fullName evidence="1">Indole-3-acetic acid-induced protein ARG7-like</fullName>
    </submittedName>
</protein>
<comment type="caution">
    <text evidence="1">The sequence shown here is derived from an EMBL/GenBank/DDBJ whole genome shotgun (WGS) entry which is preliminary data.</text>
</comment>
<sequence>MGIRLPEVMLHAKQVIRSRLHSKHRCSYQTSTHDMVDVPQGHFPVYVGDSIVLDMMK</sequence>
<gene>
    <name evidence="1" type="ORF">F3Y22_tig00000340pilonHSYRG01382</name>
</gene>
<dbReference type="AlphaFoldDB" id="A0A6A3D8N1"/>
<keyword evidence="2" id="KW-1185">Reference proteome</keyword>
<accession>A0A6A3D8N1</accession>
<evidence type="ECO:0000313" key="1">
    <source>
        <dbReference type="EMBL" id="KAE8735721.1"/>
    </source>
</evidence>
<organism evidence="1 2">
    <name type="scientific">Hibiscus syriacus</name>
    <name type="common">Rose of Sharon</name>
    <dbReference type="NCBI Taxonomy" id="106335"/>
    <lineage>
        <taxon>Eukaryota</taxon>
        <taxon>Viridiplantae</taxon>
        <taxon>Streptophyta</taxon>
        <taxon>Embryophyta</taxon>
        <taxon>Tracheophyta</taxon>
        <taxon>Spermatophyta</taxon>
        <taxon>Magnoliopsida</taxon>
        <taxon>eudicotyledons</taxon>
        <taxon>Gunneridae</taxon>
        <taxon>Pentapetalae</taxon>
        <taxon>rosids</taxon>
        <taxon>malvids</taxon>
        <taxon>Malvales</taxon>
        <taxon>Malvaceae</taxon>
        <taxon>Malvoideae</taxon>
        <taxon>Hibiscus</taxon>
    </lineage>
</organism>
<proteinExistence type="predicted"/>
<dbReference type="Proteomes" id="UP000436088">
    <property type="component" value="Unassembled WGS sequence"/>
</dbReference>